<dbReference type="AlphaFoldDB" id="A0A3T0EB50"/>
<feature type="transmembrane region" description="Helical" evidence="1">
    <location>
        <begin position="84"/>
        <end position="107"/>
    </location>
</feature>
<dbReference type="EMBL" id="CP018911">
    <property type="protein sequence ID" value="AZU04705.1"/>
    <property type="molecule type" value="Genomic_DNA"/>
</dbReference>
<proteinExistence type="predicted"/>
<feature type="transmembrane region" description="Helical" evidence="1">
    <location>
        <begin position="362"/>
        <end position="382"/>
    </location>
</feature>
<evidence type="ECO:0000259" key="2">
    <source>
        <dbReference type="Pfam" id="PF09925"/>
    </source>
</evidence>
<keyword evidence="4" id="KW-1185">Reference proteome</keyword>
<organism evidence="3 4">
    <name type="scientific">Glycocaulis alkaliphilus</name>
    <dbReference type="NCBI Taxonomy" id="1434191"/>
    <lineage>
        <taxon>Bacteria</taxon>
        <taxon>Pseudomonadati</taxon>
        <taxon>Pseudomonadota</taxon>
        <taxon>Alphaproteobacteria</taxon>
        <taxon>Maricaulales</taxon>
        <taxon>Maricaulaceae</taxon>
        <taxon>Glycocaulis</taxon>
    </lineage>
</organism>
<sequence>MGEYRGNIHGCLHIGKIACRDDASSWSRAQIVSLNWQKHAGGVLSMSKRRGLERNLDRWIAAGWVEPAHRDAILADHAQRPGHWSAAGAGLILGAVLLALAALSFVAANWAAMPQLARFALILAALWAALGGAGESFRRNNPALGHALALVGAFLFGAAIMLTAQTFNISAFRNTGILIWALGALAVAVAIPSRPVLALSALLAGSWMVLETVNPLTPRIVWLFVPLWLAVTGLAIRMESRLTANLLGAGLLAWLYTLVRWAGGGEGELSTPALFVSLALICAAGTLAFAVAEERGLAMSRIISRWLMTGAVISAFAAQFAIARASDGATTGLLLTGMVSIAAITMLALMRVRTGAMRPVTALTVPAIALAGLLLALIPWFAPGWVGALEVLAGIAVFALAAAMVAEGARAGRGFTGGLGLVLFIAQALHVYTALFGSLLDTALFFLVGGLLLIAMSVIAMRLQSRKHARTTEAQP</sequence>
<accession>A0A3T0EB50</accession>
<protein>
    <recommendedName>
        <fullName evidence="2">DUF2157 domain-containing protein</fullName>
    </recommendedName>
</protein>
<gene>
    <name evidence="3" type="ORF">X907_2190</name>
</gene>
<dbReference type="KEGG" id="gak:X907_2190"/>
<dbReference type="InterPro" id="IPR018677">
    <property type="entry name" value="DUF2157"/>
</dbReference>
<dbReference type="Pfam" id="PF09925">
    <property type="entry name" value="DUF2157"/>
    <property type="match status" value="1"/>
</dbReference>
<feature type="transmembrane region" description="Helical" evidence="1">
    <location>
        <begin position="269"/>
        <end position="291"/>
    </location>
</feature>
<feature type="transmembrane region" description="Helical" evidence="1">
    <location>
        <begin position="143"/>
        <end position="164"/>
    </location>
</feature>
<feature type="transmembrane region" description="Helical" evidence="1">
    <location>
        <begin position="243"/>
        <end position="263"/>
    </location>
</feature>
<feature type="transmembrane region" description="Helical" evidence="1">
    <location>
        <begin position="119"/>
        <end position="137"/>
    </location>
</feature>
<feature type="transmembrane region" description="Helical" evidence="1">
    <location>
        <begin position="418"/>
        <end position="437"/>
    </location>
</feature>
<keyword evidence="1" id="KW-0472">Membrane</keyword>
<feature type="domain" description="DUF2157" evidence="2">
    <location>
        <begin position="57"/>
        <end position="196"/>
    </location>
</feature>
<feature type="transmembrane region" description="Helical" evidence="1">
    <location>
        <begin position="329"/>
        <end position="350"/>
    </location>
</feature>
<reference evidence="3 4" key="1">
    <citation type="submission" date="2016-12" db="EMBL/GenBank/DDBJ databases">
        <title>The genome of dimorphic prosthecate Glycocaulis alkaliphilus 6b-8t, isolated from crude oil dictates its adaptability in petroleum environments.</title>
        <authorList>
            <person name="Wu X.-L."/>
            <person name="Geng S."/>
        </authorList>
    </citation>
    <scope>NUCLEOTIDE SEQUENCE [LARGE SCALE GENOMIC DNA]</scope>
    <source>
        <strain evidence="3 4">6B-8</strain>
    </source>
</reference>
<keyword evidence="1" id="KW-1133">Transmembrane helix</keyword>
<keyword evidence="1" id="KW-0812">Transmembrane</keyword>
<feature type="transmembrane region" description="Helical" evidence="1">
    <location>
        <begin position="216"/>
        <end position="236"/>
    </location>
</feature>
<feature type="transmembrane region" description="Helical" evidence="1">
    <location>
        <begin position="388"/>
        <end position="406"/>
    </location>
</feature>
<dbReference type="Proteomes" id="UP000286954">
    <property type="component" value="Chromosome"/>
</dbReference>
<name>A0A3T0EB50_9PROT</name>
<evidence type="ECO:0000256" key="1">
    <source>
        <dbReference type="SAM" id="Phobius"/>
    </source>
</evidence>
<feature type="transmembrane region" description="Helical" evidence="1">
    <location>
        <begin position="176"/>
        <end position="204"/>
    </location>
</feature>
<feature type="transmembrane region" description="Helical" evidence="1">
    <location>
        <begin position="443"/>
        <end position="461"/>
    </location>
</feature>
<evidence type="ECO:0000313" key="4">
    <source>
        <dbReference type="Proteomes" id="UP000286954"/>
    </source>
</evidence>
<feature type="transmembrane region" description="Helical" evidence="1">
    <location>
        <begin position="303"/>
        <end position="323"/>
    </location>
</feature>
<evidence type="ECO:0000313" key="3">
    <source>
        <dbReference type="EMBL" id="AZU04705.1"/>
    </source>
</evidence>